<evidence type="ECO:0000256" key="7">
    <source>
        <dbReference type="ARBA" id="ARBA00023049"/>
    </source>
</evidence>
<evidence type="ECO:0000313" key="16">
    <source>
        <dbReference type="Proteomes" id="UP000258309"/>
    </source>
</evidence>
<evidence type="ECO:0000256" key="9">
    <source>
        <dbReference type="PIRSR" id="PIRSR634016-3"/>
    </source>
</evidence>
<feature type="domain" description="ERAP1-like C-terminal" evidence="13">
    <location>
        <begin position="538"/>
        <end position="848"/>
    </location>
</feature>
<comment type="cofactor">
    <cofactor evidence="9 11">
        <name>Zn(2+)</name>
        <dbReference type="ChEBI" id="CHEBI:29105"/>
    </cofactor>
    <text evidence="9 11">Binds 1 zinc ion per subunit.</text>
</comment>
<dbReference type="InterPro" id="IPR045357">
    <property type="entry name" value="Aminopeptidase_N-like_N"/>
</dbReference>
<dbReference type="GO" id="GO:0042277">
    <property type="term" value="F:peptide binding"/>
    <property type="evidence" value="ECO:0007669"/>
    <property type="project" value="TreeGrafter"/>
</dbReference>
<feature type="binding site" evidence="9">
    <location>
        <position position="322"/>
    </location>
    <ligand>
        <name>Zn(2+)</name>
        <dbReference type="ChEBI" id="CHEBI:29105"/>
        <note>catalytic</note>
    </ligand>
</feature>
<dbReference type="Pfam" id="PF17900">
    <property type="entry name" value="Peptidase_M1_N"/>
    <property type="match status" value="1"/>
</dbReference>
<comment type="caution">
    <text evidence="15">The sequence shown here is derived from an EMBL/GenBank/DDBJ whole genome shotgun (WGS) entry which is preliminary data.</text>
</comment>
<dbReference type="AlphaFoldDB" id="A0A3E2HNH3"/>
<keyword evidence="16" id="KW-1185">Reference proteome</keyword>
<keyword evidence="6 9" id="KW-0862">Zinc</keyword>
<feature type="non-terminal residue" evidence="15">
    <location>
        <position position="1"/>
    </location>
</feature>
<dbReference type="Pfam" id="PF01433">
    <property type="entry name" value="Peptidase_M1"/>
    <property type="match status" value="1"/>
</dbReference>
<dbReference type="InterPro" id="IPR001930">
    <property type="entry name" value="Peptidase_M1"/>
</dbReference>
<reference evidence="15 16" key="1">
    <citation type="submission" date="2018-05" db="EMBL/GenBank/DDBJ databases">
        <title>Draft genome sequence of Scytalidium lignicola DSM 105466, a ubiquitous saprotrophic fungus.</title>
        <authorList>
            <person name="Buettner E."/>
            <person name="Gebauer A.M."/>
            <person name="Hofrichter M."/>
            <person name="Liers C."/>
            <person name="Kellner H."/>
        </authorList>
    </citation>
    <scope>NUCLEOTIDE SEQUENCE [LARGE SCALE GENOMIC DNA]</scope>
    <source>
        <strain evidence="15 16">DSM 105466</strain>
    </source>
</reference>
<dbReference type="GO" id="GO:0006508">
    <property type="term" value="P:proteolysis"/>
    <property type="evidence" value="ECO:0007669"/>
    <property type="project" value="UniProtKB-KW"/>
</dbReference>
<dbReference type="EC" id="3.4.11.-" evidence="11"/>
<evidence type="ECO:0000256" key="6">
    <source>
        <dbReference type="ARBA" id="ARBA00022833"/>
    </source>
</evidence>
<feature type="active site" description="Proton acceptor" evidence="8">
    <location>
        <position position="323"/>
    </location>
</feature>
<evidence type="ECO:0000256" key="11">
    <source>
        <dbReference type="RuleBase" id="RU364040"/>
    </source>
</evidence>
<dbReference type="OrthoDB" id="10031169at2759"/>
<feature type="binding site" evidence="9">
    <location>
        <position position="345"/>
    </location>
    <ligand>
        <name>Zn(2+)</name>
        <dbReference type="ChEBI" id="CHEBI:29105"/>
        <note>catalytic</note>
    </ligand>
</feature>
<dbReference type="GO" id="GO:0005737">
    <property type="term" value="C:cytoplasm"/>
    <property type="evidence" value="ECO:0007669"/>
    <property type="project" value="TreeGrafter"/>
</dbReference>
<dbReference type="EMBL" id="NCSJ02000015">
    <property type="protein sequence ID" value="RFU34898.1"/>
    <property type="molecule type" value="Genomic_DNA"/>
</dbReference>
<evidence type="ECO:0000256" key="3">
    <source>
        <dbReference type="ARBA" id="ARBA00022670"/>
    </source>
</evidence>
<feature type="domain" description="Peptidase M1 membrane alanine aminopeptidase" evidence="12">
    <location>
        <begin position="250"/>
        <end position="467"/>
    </location>
</feature>
<organism evidence="15 16">
    <name type="scientific">Scytalidium lignicola</name>
    <name type="common">Hyphomycete</name>
    <dbReference type="NCBI Taxonomy" id="5539"/>
    <lineage>
        <taxon>Eukaryota</taxon>
        <taxon>Fungi</taxon>
        <taxon>Dikarya</taxon>
        <taxon>Ascomycota</taxon>
        <taxon>Pezizomycotina</taxon>
        <taxon>Leotiomycetes</taxon>
        <taxon>Leotiomycetes incertae sedis</taxon>
        <taxon>Scytalidium</taxon>
    </lineage>
</organism>
<dbReference type="Gene3D" id="2.60.40.1730">
    <property type="entry name" value="tricorn interacting facor f3 domain"/>
    <property type="match status" value="1"/>
</dbReference>
<evidence type="ECO:0000313" key="15">
    <source>
        <dbReference type="EMBL" id="RFU34898.1"/>
    </source>
</evidence>
<dbReference type="InterPro" id="IPR014782">
    <property type="entry name" value="Peptidase_M1_dom"/>
</dbReference>
<keyword evidence="5 11" id="KW-0378">Hydrolase</keyword>
<evidence type="ECO:0000259" key="12">
    <source>
        <dbReference type="Pfam" id="PF01433"/>
    </source>
</evidence>
<dbReference type="Gene3D" id="1.10.390.10">
    <property type="entry name" value="Neutral Protease Domain 2"/>
    <property type="match status" value="1"/>
</dbReference>
<evidence type="ECO:0000256" key="1">
    <source>
        <dbReference type="ARBA" id="ARBA00010136"/>
    </source>
</evidence>
<gene>
    <name evidence="15" type="ORF">B7463_g1494</name>
</gene>
<dbReference type="STRING" id="5539.A0A3E2HNH3"/>
<dbReference type="SUPFAM" id="SSF55486">
    <property type="entry name" value="Metalloproteases ('zincins'), catalytic domain"/>
    <property type="match status" value="1"/>
</dbReference>
<feature type="site" description="Transition state stabilizer" evidence="10">
    <location>
        <position position="408"/>
    </location>
</feature>
<feature type="non-terminal residue" evidence="15">
    <location>
        <position position="872"/>
    </location>
</feature>
<comment type="similarity">
    <text evidence="1 11">Belongs to the peptidase M1 family.</text>
</comment>
<dbReference type="CDD" id="cd09601">
    <property type="entry name" value="M1_APN-Q_like"/>
    <property type="match status" value="1"/>
</dbReference>
<evidence type="ECO:0000256" key="10">
    <source>
        <dbReference type="PIRSR" id="PIRSR634016-4"/>
    </source>
</evidence>
<evidence type="ECO:0000259" key="14">
    <source>
        <dbReference type="Pfam" id="PF17900"/>
    </source>
</evidence>
<evidence type="ECO:0000256" key="4">
    <source>
        <dbReference type="ARBA" id="ARBA00022723"/>
    </source>
</evidence>
<feature type="domain" description="Aminopeptidase N-like N-terminal" evidence="14">
    <location>
        <begin position="14"/>
        <end position="210"/>
    </location>
</feature>
<dbReference type="GO" id="GO:0016020">
    <property type="term" value="C:membrane"/>
    <property type="evidence" value="ECO:0007669"/>
    <property type="project" value="TreeGrafter"/>
</dbReference>
<dbReference type="PANTHER" id="PTHR11533:SF171">
    <property type="entry name" value="AMINOPEPTIDASE"/>
    <property type="match status" value="1"/>
</dbReference>
<dbReference type="InterPro" id="IPR050344">
    <property type="entry name" value="Peptidase_M1_aminopeptidases"/>
</dbReference>
<dbReference type="PRINTS" id="PR00756">
    <property type="entry name" value="ALADIPTASE"/>
</dbReference>
<protein>
    <recommendedName>
        <fullName evidence="11">Aminopeptidase</fullName>
        <ecNumber evidence="11">3.4.11.-</ecNumber>
    </recommendedName>
</protein>
<dbReference type="OMA" id="HDMAGFY"/>
<dbReference type="Gene3D" id="2.60.40.1910">
    <property type="match status" value="1"/>
</dbReference>
<name>A0A3E2HNH3_SCYLI</name>
<keyword evidence="2 11" id="KW-0031">Aminopeptidase</keyword>
<dbReference type="SUPFAM" id="SSF63737">
    <property type="entry name" value="Leukotriene A4 hydrolase N-terminal domain"/>
    <property type="match status" value="1"/>
</dbReference>
<dbReference type="GO" id="GO:0008270">
    <property type="term" value="F:zinc ion binding"/>
    <property type="evidence" value="ECO:0007669"/>
    <property type="project" value="UniProtKB-UniRule"/>
</dbReference>
<evidence type="ECO:0000256" key="2">
    <source>
        <dbReference type="ARBA" id="ARBA00022438"/>
    </source>
</evidence>
<dbReference type="InterPro" id="IPR034016">
    <property type="entry name" value="M1_APN-typ"/>
</dbReference>
<dbReference type="InterPro" id="IPR027268">
    <property type="entry name" value="Peptidase_M4/M1_CTD_sf"/>
</dbReference>
<dbReference type="InterPro" id="IPR024571">
    <property type="entry name" value="ERAP1-like_C_dom"/>
</dbReference>
<dbReference type="FunFam" id="1.10.390.10:FF:000001">
    <property type="entry name" value="Aminopeptidase"/>
    <property type="match status" value="1"/>
</dbReference>
<keyword evidence="7 11" id="KW-0482">Metalloprotease</keyword>
<evidence type="ECO:0000256" key="5">
    <source>
        <dbReference type="ARBA" id="ARBA00022801"/>
    </source>
</evidence>
<keyword evidence="3 11" id="KW-0645">Protease</keyword>
<dbReference type="GO" id="GO:0070006">
    <property type="term" value="F:metalloaminopeptidase activity"/>
    <property type="evidence" value="ECO:0007669"/>
    <property type="project" value="TreeGrafter"/>
</dbReference>
<evidence type="ECO:0000259" key="13">
    <source>
        <dbReference type="Pfam" id="PF11838"/>
    </source>
</evidence>
<dbReference type="Pfam" id="PF11838">
    <property type="entry name" value="ERAP1_C"/>
    <property type="match status" value="1"/>
</dbReference>
<dbReference type="PANTHER" id="PTHR11533">
    <property type="entry name" value="PROTEASE M1 ZINC METALLOPROTEASE"/>
    <property type="match status" value="1"/>
</dbReference>
<sequence length="872" mass="97797">MASSGRECLPGTIKPTHYDIFIHNIKYIGEWSFSGTVVINVLVQSATNQVVLNARDLTLDSAQIQIENEATIVASGITYDTKSQRVFLNFPSELPQGSDAHLTISFHGGITAVMAGFYRSKYKPSVTPDAAAPRENDYCYMLSTQFEPCDARRAFPCFDEPNLKATFDFRIEIPDTLTAVSNMPIKDAKAIGNGLKVVSFDRTPVMSTYLLCWGLGDFEYVEGFSKRLNSDDKLPVRVYATRGLKERCLFGLEETINYLEYFNQIFQIEYPLPKMDGLVVHEVCNVAMENWGLMTFSTTTILYEDTTSDVKYRNRVAYIIAHELAHQWFGDLVTMEWWNDVWLNEGFATWAGWLAVDHFHPDWQVWDQFSITGLQKAFELDSLEASHPIVVDVTDSLDAGQVFDDISYLKGASILRMLSTYLGVETFLSGVSAYLKANSYGNATTQDLWKALSDASGTDVAKFMDAWTRKMGYPIIDITEGEVTKVHQSRFLLNNLANKSRCACIWPVPLNIKGSNSPVIIDTEEATIEEATTASSRVNVKQNGFYRIKYPVERLEGNLAESFSQSELTATVGDTAAFAIAGQCTTSTFLDLLHRVEFGDNIWLWSQALQSLSNIRSIFSNNEKISNGLTKYTLDLVSASTNAVGWVSPDGENILRKQLRGLLLTIAGGAGHQDVISEAKRRFNLYISGSDKSAVDPSLRIATFSIVIYHGEMAEYEAVINEYINNTSVDGKDVGLTALGCVQQPEVILKYLDFVLAGNVTLQDVRVCATALGANPRARQLLWKYVQDNWDDLQKRMSKNFSVLERFVKLCLVRFSDRAVLKEIEDFFGKKDTGGFNRSLSAVIETIRMNVNYRERDEEDIVKWLISNGYMA</sequence>
<feature type="binding site" evidence="9">
    <location>
        <position position="326"/>
    </location>
    <ligand>
        <name>Zn(2+)</name>
        <dbReference type="ChEBI" id="CHEBI:29105"/>
        <note>catalytic</note>
    </ligand>
</feature>
<dbReference type="Gene3D" id="1.25.50.20">
    <property type="match status" value="1"/>
</dbReference>
<dbReference type="FunFam" id="2.60.40.1730:FF:000002">
    <property type="entry name" value="Aminopeptidase"/>
    <property type="match status" value="1"/>
</dbReference>
<dbReference type="GO" id="GO:0043171">
    <property type="term" value="P:peptide catabolic process"/>
    <property type="evidence" value="ECO:0007669"/>
    <property type="project" value="TreeGrafter"/>
</dbReference>
<proteinExistence type="inferred from homology"/>
<evidence type="ECO:0000256" key="8">
    <source>
        <dbReference type="PIRSR" id="PIRSR634016-1"/>
    </source>
</evidence>
<dbReference type="InterPro" id="IPR042097">
    <property type="entry name" value="Aminopeptidase_N-like_N_sf"/>
</dbReference>
<dbReference type="Proteomes" id="UP000258309">
    <property type="component" value="Unassembled WGS sequence"/>
</dbReference>
<accession>A0A3E2HNH3</accession>
<keyword evidence="4 9" id="KW-0479">Metal-binding</keyword>